<organism evidence="2">
    <name type="scientific">marine metagenome</name>
    <dbReference type="NCBI Taxonomy" id="408172"/>
    <lineage>
        <taxon>unclassified sequences</taxon>
        <taxon>metagenomes</taxon>
        <taxon>ecological metagenomes</taxon>
    </lineage>
</organism>
<name>A0A382HHL2_9ZZZZ</name>
<protein>
    <recommendedName>
        <fullName evidence="3">Zinc ribbon domain-containing protein</fullName>
    </recommendedName>
</protein>
<accession>A0A382HHL2</accession>
<dbReference type="AlphaFoldDB" id="A0A382HHL2"/>
<evidence type="ECO:0008006" key="3">
    <source>
        <dbReference type="Google" id="ProtNLM"/>
    </source>
</evidence>
<proteinExistence type="predicted"/>
<evidence type="ECO:0000256" key="1">
    <source>
        <dbReference type="SAM" id="MobiDB-lite"/>
    </source>
</evidence>
<gene>
    <name evidence="2" type="ORF">METZ01_LOCUS239678</name>
</gene>
<sequence length="113" mass="12796">MPRYDYYCDDNGFVIEVAHGMSEKLRTWGELCELAALEPGETDVEAPVRRLITSAPMMNTPTGNAELKNVGFTKLEKRYDGTYENVTRSGSEKRFLDPKDPSSMPHLHKKISD</sequence>
<dbReference type="EMBL" id="UINC01061346">
    <property type="protein sequence ID" value="SVB86824.1"/>
    <property type="molecule type" value="Genomic_DNA"/>
</dbReference>
<feature type="compositionally biased region" description="Basic and acidic residues" evidence="1">
    <location>
        <begin position="90"/>
        <end position="100"/>
    </location>
</feature>
<feature type="region of interest" description="Disordered" evidence="1">
    <location>
        <begin position="86"/>
        <end position="113"/>
    </location>
</feature>
<evidence type="ECO:0000313" key="2">
    <source>
        <dbReference type="EMBL" id="SVB86824.1"/>
    </source>
</evidence>
<reference evidence="2" key="1">
    <citation type="submission" date="2018-05" db="EMBL/GenBank/DDBJ databases">
        <authorList>
            <person name="Lanie J.A."/>
            <person name="Ng W.-L."/>
            <person name="Kazmierczak K.M."/>
            <person name="Andrzejewski T.M."/>
            <person name="Davidsen T.M."/>
            <person name="Wayne K.J."/>
            <person name="Tettelin H."/>
            <person name="Glass J.I."/>
            <person name="Rusch D."/>
            <person name="Podicherti R."/>
            <person name="Tsui H.-C.T."/>
            <person name="Winkler M.E."/>
        </authorList>
    </citation>
    <scope>NUCLEOTIDE SEQUENCE</scope>
</reference>